<comment type="similarity">
    <text evidence="2">Belongs to the ATPase A chain family.</text>
</comment>
<organism evidence="13">
    <name type="scientific">Planopleura kaempferi</name>
    <dbReference type="NCBI Taxonomy" id="3381683"/>
    <lineage>
        <taxon>Eukaryota</taxon>
        <taxon>Metazoa</taxon>
        <taxon>Ecdysozoa</taxon>
        <taxon>Arthropoda</taxon>
        <taxon>Hexapoda</taxon>
        <taxon>Insecta</taxon>
        <taxon>Pterygota</taxon>
        <taxon>Neoptera</taxon>
        <taxon>Paraneoptera</taxon>
        <taxon>Hemiptera</taxon>
        <taxon>Auchenorrhyncha</taxon>
        <taxon>Cicadoidea</taxon>
        <taxon>Cicadidae</taxon>
        <taxon>Cicadinae</taxon>
        <taxon>Platypleurini</taxon>
        <taxon>Planopleura</taxon>
    </lineage>
</organism>
<gene>
    <name evidence="13" type="primary">atp6</name>
</gene>
<evidence type="ECO:0000256" key="12">
    <source>
        <dbReference type="SAM" id="Phobius"/>
    </source>
</evidence>
<keyword evidence="7 12" id="KW-1133">Transmembrane helix</keyword>
<evidence type="ECO:0000256" key="10">
    <source>
        <dbReference type="ARBA" id="ARBA00023310"/>
    </source>
</evidence>
<reference evidence="13" key="1">
    <citation type="journal article" date="2017" name="Sci. Rep.">
        <title>Deep-level phylogeny of Cicadomorpha inferred from mitochondrial genomes sequenced by NGS.</title>
        <authorList>
            <person name="Song N."/>
            <person name="Cai W."/>
            <person name="Li H."/>
        </authorList>
    </citation>
    <scope>NUCLEOTIDE SEQUENCE</scope>
</reference>
<feature type="transmembrane region" description="Helical" evidence="12">
    <location>
        <begin position="98"/>
        <end position="117"/>
    </location>
</feature>
<dbReference type="CDD" id="cd00310">
    <property type="entry name" value="ATP-synt_Fo_a_6"/>
    <property type="match status" value="1"/>
</dbReference>
<keyword evidence="10" id="KW-0066">ATP synthesis</keyword>
<accession>A0A343J8E4</accession>
<keyword evidence="9 12" id="KW-0472">Membrane</keyword>
<evidence type="ECO:0000256" key="2">
    <source>
        <dbReference type="ARBA" id="ARBA00006810"/>
    </source>
</evidence>
<evidence type="ECO:0000256" key="3">
    <source>
        <dbReference type="ARBA" id="ARBA00022448"/>
    </source>
</evidence>
<feature type="transmembrane region" description="Helical" evidence="12">
    <location>
        <begin position="20"/>
        <end position="37"/>
    </location>
</feature>
<dbReference type="GO" id="GO:0046933">
    <property type="term" value="F:proton-transporting ATP synthase activity, rotational mechanism"/>
    <property type="evidence" value="ECO:0007669"/>
    <property type="project" value="TreeGrafter"/>
</dbReference>
<evidence type="ECO:0000256" key="1">
    <source>
        <dbReference type="ARBA" id="ARBA00004141"/>
    </source>
</evidence>
<keyword evidence="13" id="KW-0496">Mitochondrion</keyword>
<dbReference type="Gene3D" id="1.20.120.220">
    <property type="entry name" value="ATP synthase, F0 complex, subunit A"/>
    <property type="match status" value="1"/>
</dbReference>
<keyword evidence="4" id="KW-0138">CF(0)</keyword>
<protein>
    <recommendedName>
        <fullName evidence="11">ATP synthase subunit a</fullName>
    </recommendedName>
</protein>
<evidence type="ECO:0000256" key="5">
    <source>
        <dbReference type="ARBA" id="ARBA00022692"/>
    </source>
</evidence>
<keyword evidence="5 12" id="KW-0812">Transmembrane</keyword>
<dbReference type="InterPro" id="IPR023011">
    <property type="entry name" value="ATP_synth_F0_asu_AS"/>
</dbReference>
<keyword evidence="3" id="KW-0813">Transport</keyword>
<dbReference type="PRINTS" id="PR00123">
    <property type="entry name" value="ATPASEA"/>
</dbReference>
<dbReference type="GO" id="GO:0005743">
    <property type="term" value="C:mitochondrial inner membrane"/>
    <property type="evidence" value="ECO:0007669"/>
    <property type="project" value="UniProtKB-SubCell"/>
</dbReference>
<keyword evidence="8" id="KW-0406">Ion transport</keyword>
<feature type="transmembrane region" description="Helical" evidence="12">
    <location>
        <begin position="186"/>
        <end position="209"/>
    </location>
</feature>
<feature type="transmembrane region" description="Helical" evidence="12">
    <location>
        <begin position="69"/>
        <end position="91"/>
    </location>
</feature>
<dbReference type="InterPro" id="IPR045083">
    <property type="entry name" value="ATP_synth_F0_asu_bact/mt"/>
</dbReference>
<evidence type="ECO:0000256" key="9">
    <source>
        <dbReference type="ARBA" id="ARBA00023136"/>
    </source>
</evidence>
<evidence type="ECO:0000256" key="8">
    <source>
        <dbReference type="ARBA" id="ARBA00023065"/>
    </source>
</evidence>
<dbReference type="InterPro" id="IPR035908">
    <property type="entry name" value="F0_ATP_A_sf"/>
</dbReference>
<feature type="transmembrane region" description="Helical" evidence="12">
    <location>
        <begin position="155"/>
        <end position="174"/>
    </location>
</feature>
<dbReference type="PANTHER" id="PTHR11410">
    <property type="entry name" value="ATP SYNTHASE SUBUNIT A"/>
    <property type="match status" value="1"/>
</dbReference>
<evidence type="ECO:0000256" key="4">
    <source>
        <dbReference type="ARBA" id="ARBA00022547"/>
    </source>
</evidence>
<dbReference type="Pfam" id="PF00119">
    <property type="entry name" value="ATP-synt_A"/>
    <property type="match status" value="1"/>
</dbReference>
<sequence length="223" mass="25613">MMTNLFSSFDPSTGILSMNWCSSIISLMVYPMMFWFIPNRYFMMMMKINLNLNKEMTLLLSTKVSGSTLIFLSLFLFIFFNNFVGLMPYVFTCSSHMVYTMTLALPLWLSFMIYGWFNNTNHMFVHLVPMGTPNILMPFMVCIETISNLIRPGSLAVRLTANMIAGHLLMTLLGNSSINSGMYVNMIFIIQILLVMFEFAVSIIQSYVFTILSTLYSSEVLYE</sequence>
<name>A0A343J8E4_9HEMI</name>
<dbReference type="NCBIfam" id="TIGR01131">
    <property type="entry name" value="ATP_synt_6_or_A"/>
    <property type="match status" value="1"/>
</dbReference>
<proteinExistence type="inferred from homology"/>
<geneLocation type="mitochondrion" evidence="13"/>
<dbReference type="PROSITE" id="PS00449">
    <property type="entry name" value="ATPASE_A"/>
    <property type="match status" value="1"/>
</dbReference>
<evidence type="ECO:0000313" key="13">
    <source>
        <dbReference type="EMBL" id="ASW26892.1"/>
    </source>
</evidence>
<dbReference type="SUPFAM" id="SSF81336">
    <property type="entry name" value="F1F0 ATP synthase subunit A"/>
    <property type="match status" value="1"/>
</dbReference>
<feature type="transmembrane region" description="Helical" evidence="12">
    <location>
        <begin position="123"/>
        <end position="143"/>
    </location>
</feature>
<dbReference type="GO" id="GO:0045259">
    <property type="term" value="C:proton-transporting ATP synthase complex"/>
    <property type="evidence" value="ECO:0007669"/>
    <property type="project" value="UniProtKB-KW"/>
</dbReference>
<dbReference type="AlphaFoldDB" id="A0A343J8E4"/>
<evidence type="ECO:0000256" key="11">
    <source>
        <dbReference type="RuleBase" id="RU004450"/>
    </source>
</evidence>
<dbReference type="InterPro" id="IPR000568">
    <property type="entry name" value="ATP_synth_F0_asu"/>
</dbReference>
<evidence type="ECO:0000256" key="6">
    <source>
        <dbReference type="ARBA" id="ARBA00022781"/>
    </source>
</evidence>
<keyword evidence="6" id="KW-0375">Hydrogen ion transport</keyword>
<comment type="subcellular location">
    <subcellularLocation>
        <location evidence="1">Membrane</location>
        <topology evidence="1">Multi-pass membrane protein</topology>
    </subcellularLocation>
    <subcellularLocation>
        <location evidence="11">Mitochondrion inner membrane</location>
        <topology evidence="11">Multi-pass membrane protein</topology>
    </subcellularLocation>
</comment>
<dbReference type="EMBL" id="KY039114">
    <property type="protein sequence ID" value="ASW26892.1"/>
    <property type="molecule type" value="Genomic_DNA"/>
</dbReference>
<dbReference type="PANTHER" id="PTHR11410:SF0">
    <property type="entry name" value="ATP SYNTHASE SUBUNIT A"/>
    <property type="match status" value="1"/>
</dbReference>
<evidence type="ECO:0000256" key="7">
    <source>
        <dbReference type="ARBA" id="ARBA00022989"/>
    </source>
</evidence>